<dbReference type="InterPro" id="IPR012480">
    <property type="entry name" value="Hepar_II_III_C"/>
</dbReference>
<evidence type="ECO:0000256" key="1">
    <source>
        <dbReference type="ARBA" id="ARBA00004418"/>
    </source>
</evidence>
<dbReference type="SUPFAM" id="SSF48230">
    <property type="entry name" value="Chondroitin AC/alginate lyase"/>
    <property type="match status" value="1"/>
</dbReference>
<dbReference type="Pfam" id="PF07940">
    <property type="entry name" value="Hepar_II_III_C"/>
    <property type="match status" value="1"/>
</dbReference>
<feature type="domain" description="Heparinase II/III-like C-terminal" evidence="5">
    <location>
        <begin position="382"/>
        <end position="538"/>
    </location>
</feature>
<keyword evidence="2" id="KW-0732">Signal</keyword>
<keyword evidence="3" id="KW-0574">Periplasm</keyword>
<evidence type="ECO:0000313" key="6">
    <source>
        <dbReference type="EMBL" id="MXY92097.1"/>
    </source>
</evidence>
<dbReference type="PANTHER" id="PTHR39210:SF1">
    <property type="entry name" value="HEPARIN-SULFATE LYASE"/>
    <property type="match status" value="1"/>
</dbReference>
<organism evidence="6">
    <name type="scientific">Caldilineaceae bacterium SB0664_bin_27</name>
    <dbReference type="NCBI Taxonomy" id="2605260"/>
    <lineage>
        <taxon>Bacteria</taxon>
        <taxon>Bacillati</taxon>
        <taxon>Chloroflexota</taxon>
        <taxon>Caldilineae</taxon>
        <taxon>Caldilineales</taxon>
        <taxon>Caldilineaceae</taxon>
    </lineage>
</organism>
<accession>A0A6B0YNG4</accession>
<dbReference type="InterPro" id="IPR008929">
    <property type="entry name" value="Chondroitin_lyas"/>
</dbReference>
<keyword evidence="4" id="KW-0456">Lyase</keyword>
<proteinExistence type="predicted"/>
<dbReference type="Gene3D" id="2.70.98.70">
    <property type="match status" value="1"/>
</dbReference>
<dbReference type="Gene3D" id="1.50.10.100">
    <property type="entry name" value="Chondroitin AC/alginate lyase"/>
    <property type="match status" value="1"/>
</dbReference>
<evidence type="ECO:0000256" key="3">
    <source>
        <dbReference type="ARBA" id="ARBA00022764"/>
    </source>
</evidence>
<evidence type="ECO:0000256" key="4">
    <source>
        <dbReference type="ARBA" id="ARBA00023239"/>
    </source>
</evidence>
<comment type="subcellular location">
    <subcellularLocation>
        <location evidence="1">Periplasm</location>
    </subcellularLocation>
</comment>
<dbReference type="PANTHER" id="PTHR39210">
    <property type="entry name" value="HEPARIN-SULFATE LYASE"/>
    <property type="match status" value="1"/>
</dbReference>
<sequence length="718" mass="79727">MTNTMIISDEHFSQIRYKAGLAQFAAAVGLLREEVDDFFDRPVDVQKLPGGYYHDYFCPRHGVQLIFEPDSPTLHRCPVDGETFSGEPFDSAWRWSVNNRLAESALRLAVLWKLEGEERNRQQVQEILLGYADAYEGYKAYEGWRPENHGVAQFSTLDEAVWSIPLAWSFDLIRSSLDEPHQKEIVDKLLRPAADFLMERHFGGIHNFACWHNAAIGTIGAVTGSEELLAFAIDGEYGFHTQAREGILADGLWFEGSFSYHFYTVAALLLLAKATANLPDWDLREHSSLSAVLRAPVLCAYPDGSLPATNDCWYFTGLNDDCCHGVPKAPAFYEVGKAWFDEPLFGQVLTRAYRHGPRESLDALLYGAPELETETEQGLALPSVQMPDSGYTILRTQPQGEALRSEANEQYVFLKHGVHGGGHGHPDKLGLSVYAWGERQAPDLGTPGYGIDLFQGWYRQTVSHNTVVLDGKSQPAGAGRSIAFRADGPFQVADAAIRWGEDVVTGIDAPTYGVDEEAPKVYNGVAMRRAVLARGDYFVDIFLVDAGRERRIDWIYRNRGVLAPLGDGVPIVPAVLEGDGYEYIEDLSTRPACDNIVLDWEFDETGVKLFMAEMDGTALYAGPAPGNPAEDTQDLMIRQRTASRTAFVSVFHPYEERPRIASVTWHGSDLIGAGWAACTVEGPDEKELWIVRLGSKVEVPAWLGDLPASGRFEYTLED</sequence>
<name>A0A6B0YNG4_9CHLR</name>
<dbReference type="AlphaFoldDB" id="A0A6B0YNG4"/>
<evidence type="ECO:0000256" key="2">
    <source>
        <dbReference type="ARBA" id="ARBA00022729"/>
    </source>
</evidence>
<protein>
    <recommendedName>
        <fullName evidence="5">Heparinase II/III-like C-terminal domain-containing protein</fullName>
    </recommendedName>
</protein>
<dbReference type="GO" id="GO:0016829">
    <property type="term" value="F:lyase activity"/>
    <property type="evidence" value="ECO:0007669"/>
    <property type="project" value="UniProtKB-KW"/>
</dbReference>
<dbReference type="EMBL" id="VXRG01000015">
    <property type="protein sequence ID" value="MXY92097.1"/>
    <property type="molecule type" value="Genomic_DNA"/>
</dbReference>
<gene>
    <name evidence="6" type="ORF">F4Y42_01465</name>
</gene>
<reference evidence="6" key="1">
    <citation type="submission" date="2019-09" db="EMBL/GenBank/DDBJ databases">
        <title>Characterisation of the sponge microbiome using genome-centric metagenomics.</title>
        <authorList>
            <person name="Engelberts J.P."/>
            <person name="Robbins S.J."/>
            <person name="De Goeij J.M."/>
            <person name="Aranda M."/>
            <person name="Bell S.C."/>
            <person name="Webster N.S."/>
        </authorList>
    </citation>
    <scope>NUCLEOTIDE SEQUENCE</scope>
    <source>
        <strain evidence="6">SB0664_bin_27</strain>
    </source>
</reference>
<dbReference type="GO" id="GO:0042597">
    <property type="term" value="C:periplasmic space"/>
    <property type="evidence" value="ECO:0007669"/>
    <property type="project" value="UniProtKB-SubCell"/>
</dbReference>
<comment type="caution">
    <text evidence="6">The sequence shown here is derived from an EMBL/GenBank/DDBJ whole genome shotgun (WGS) entry which is preliminary data.</text>
</comment>
<evidence type="ECO:0000259" key="5">
    <source>
        <dbReference type="Pfam" id="PF07940"/>
    </source>
</evidence>